<protein>
    <recommendedName>
        <fullName evidence="1">CRAL-TRIO domain-containing protein</fullName>
    </recommendedName>
</protein>
<dbReference type="InterPro" id="IPR036273">
    <property type="entry name" value="CRAL/TRIO_N_dom_sf"/>
</dbReference>
<dbReference type="GO" id="GO:1902936">
    <property type="term" value="F:phosphatidylinositol bisphosphate binding"/>
    <property type="evidence" value="ECO:0007669"/>
    <property type="project" value="TreeGrafter"/>
</dbReference>
<dbReference type="InterPro" id="IPR011074">
    <property type="entry name" value="CRAL/TRIO_N_dom"/>
</dbReference>
<keyword evidence="3" id="KW-1185">Reference proteome</keyword>
<dbReference type="EMBL" id="OV651813">
    <property type="protein sequence ID" value="CAH1099761.1"/>
    <property type="molecule type" value="Genomic_DNA"/>
</dbReference>
<evidence type="ECO:0000313" key="3">
    <source>
        <dbReference type="Proteomes" id="UP001153636"/>
    </source>
</evidence>
<dbReference type="GO" id="GO:0016020">
    <property type="term" value="C:membrane"/>
    <property type="evidence" value="ECO:0007669"/>
    <property type="project" value="TreeGrafter"/>
</dbReference>
<dbReference type="SMART" id="SM00516">
    <property type="entry name" value="SEC14"/>
    <property type="match status" value="1"/>
</dbReference>
<feature type="domain" description="CRAL-TRIO" evidence="1">
    <location>
        <begin position="103"/>
        <end position="266"/>
    </location>
</feature>
<dbReference type="Gene3D" id="3.40.525.10">
    <property type="entry name" value="CRAL-TRIO lipid binding domain"/>
    <property type="match status" value="1"/>
</dbReference>
<dbReference type="Proteomes" id="UP001153636">
    <property type="component" value="Chromosome 1"/>
</dbReference>
<sequence length="323" mass="37537">MELSASKKEILLDRENLISSEQYEEQKKELRETDSMRQDGLNQLRNWISQNPDIENCLTDDSFLVRFLRVRKYSIPMAQQTLLKYLNLRQTFKSALCNLDYTEPRTLDLLEKGYVYVSPFRDCNGRRVIIYNLNSINVQTVTSLDIQRADMVTFETLLEDEECQIMGVTHIIQGGNIGPSIIPIFCTKDFGYLIKWGEQSFPMRHKSFIITSISSIIKYIFETTKSLITPKLRKRIWMNESLEKLHQKVGKHCLPLELGGTIPAKQMMDLWREELEAKRERLLSFDKIILLSDKGIITRRNSPRNDETGIGSVSGSFRKLNID</sequence>
<dbReference type="CDD" id="cd00170">
    <property type="entry name" value="SEC14"/>
    <property type="match status" value="1"/>
</dbReference>
<dbReference type="PANTHER" id="PTHR10174">
    <property type="entry name" value="ALPHA-TOCOPHEROL TRANSFER PROTEIN-RELATED"/>
    <property type="match status" value="1"/>
</dbReference>
<organism evidence="2 3">
    <name type="scientific">Psylliodes chrysocephalus</name>
    <dbReference type="NCBI Taxonomy" id="3402493"/>
    <lineage>
        <taxon>Eukaryota</taxon>
        <taxon>Metazoa</taxon>
        <taxon>Ecdysozoa</taxon>
        <taxon>Arthropoda</taxon>
        <taxon>Hexapoda</taxon>
        <taxon>Insecta</taxon>
        <taxon>Pterygota</taxon>
        <taxon>Neoptera</taxon>
        <taxon>Endopterygota</taxon>
        <taxon>Coleoptera</taxon>
        <taxon>Polyphaga</taxon>
        <taxon>Cucujiformia</taxon>
        <taxon>Chrysomeloidea</taxon>
        <taxon>Chrysomelidae</taxon>
        <taxon>Galerucinae</taxon>
        <taxon>Alticini</taxon>
        <taxon>Psylliodes</taxon>
    </lineage>
</organism>
<evidence type="ECO:0000259" key="1">
    <source>
        <dbReference type="PROSITE" id="PS50191"/>
    </source>
</evidence>
<dbReference type="InterPro" id="IPR001251">
    <property type="entry name" value="CRAL-TRIO_dom"/>
</dbReference>
<dbReference type="SMART" id="SM01100">
    <property type="entry name" value="CRAL_TRIO_N"/>
    <property type="match status" value="1"/>
</dbReference>
<dbReference type="OrthoDB" id="1434354at2759"/>
<dbReference type="SUPFAM" id="SSF46938">
    <property type="entry name" value="CRAL/TRIO N-terminal domain"/>
    <property type="match status" value="1"/>
</dbReference>
<gene>
    <name evidence="2" type="ORF">PSYICH_LOCUS957</name>
</gene>
<dbReference type="Gene3D" id="1.10.8.20">
    <property type="entry name" value="N-terminal domain of phosphatidylinositol transfer protein sec14p"/>
    <property type="match status" value="1"/>
</dbReference>
<dbReference type="Pfam" id="PF00650">
    <property type="entry name" value="CRAL_TRIO"/>
    <property type="match status" value="1"/>
</dbReference>
<dbReference type="PRINTS" id="PR00180">
    <property type="entry name" value="CRETINALDHBP"/>
</dbReference>
<dbReference type="PROSITE" id="PS50191">
    <property type="entry name" value="CRAL_TRIO"/>
    <property type="match status" value="1"/>
</dbReference>
<accession>A0A9P0CKH0</accession>
<name>A0A9P0CKH0_9CUCU</name>
<evidence type="ECO:0000313" key="2">
    <source>
        <dbReference type="EMBL" id="CAH1099761.1"/>
    </source>
</evidence>
<proteinExistence type="predicted"/>
<dbReference type="PANTHER" id="PTHR10174:SF120">
    <property type="entry name" value="CELLULAR RETINALDEHYDE BINDING PROTEIN"/>
    <property type="match status" value="1"/>
</dbReference>
<dbReference type="SUPFAM" id="SSF52087">
    <property type="entry name" value="CRAL/TRIO domain"/>
    <property type="match status" value="1"/>
</dbReference>
<reference evidence="2" key="1">
    <citation type="submission" date="2022-01" db="EMBL/GenBank/DDBJ databases">
        <authorList>
            <person name="King R."/>
        </authorList>
    </citation>
    <scope>NUCLEOTIDE SEQUENCE</scope>
</reference>
<dbReference type="InterPro" id="IPR036865">
    <property type="entry name" value="CRAL-TRIO_dom_sf"/>
</dbReference>
<dbReference type="AlphaFoldDB" id="A0A9P0CKH0"/>